<dbReference type="PANTHER" id="PTHR24379:SF121">
    <property type="entry name" value="C2H2-TYPE DOMAIN-CONTAINING PROTEIN"/>
    <property type="match status" value="1"/>
</dbReference>
<dbReference type="GO" id="GO:0005634">
    <property type="term" value="C:nucleus"/>
    <property type="evidence" value="ECO:0007669"/>
    <property type="project" value="InterPro"/>
</dbReference>
<feature type="compositionally biased region" description="Acidic residues" evidence="6">
    <location>
        <begin position="233"/>
        <end position="243"/>
    </location>
</feature>
<evidence type="ECO:0000256" key="3">
    <source>
        <dbReference type="ARBA" id="ARBA00022771"/>
    </source>
</evidence>
<dbReference type="SMART" id="SM00868">
    <property type="entry name" value="zf-AD"/>
    <property type="match status" value="1"/>
</dbReference>
<name>A0A8D8IS32_CULPI</name>
<protein>
    <submittedName>
        <fullName evidence="8">Zinc finger and BTB domain-containing protein 48</fullName>
    </submittedName>
</protein>
<dbReference type="SMART" id="SM00355">
    <property type="entry name" value="ZnF_C2H2"/>
    <property type="match status" value="6"/>
</dbReference>
<dbReference type="InterPro" id="IPR036236">
    <property type="entry name" value="Znf_C2H2_sf"/>
</dbReference>
<dbReference type="GO" id="GO:0008270">
    <property type="term" value="F:zinc ion binding"/>
    <property type="evidence" value="ECO:0007669"/>
    <property type="project" value="UniProtKB-KW"/>
</dbReference>
<dbReference type="PROSITE" id="PS00028">
    <property type="entry name" value="ZINC_FINGER_C2H2_1"/>
    <property type="match status" value="4"/>
</dbReference>
<keyword evidence="1" id="KW-0479">Metal-binding</keyword>
<evidence type="ECO:0000256" key="6">
    <source>
        <dbReference type="SAM" id="MobiDB-lite"/>
    </source>
</evidence>
<feature type="domain" description="C2H2-type" evidence="7">
    <location>
        <begin position="400"/>
        <end position="428"/>
    </location>
</feature>
<reference evidence="8" key="1">
    <citation type="submission" date="2021-05" db="EMBL/GenBank/DDBJ databases">
        <authorList>
            <person name="Alioto T."/>
            <person name="Alioto T."/>
            <person name="Gomez Garrido J."/>
        </authorList>
    </citation>
    <scope>NUCLEOTIDE SEQUENCE</scope>
</reference>
<sequence>MDTTEQQFSLTLSSEPFCTFCLRASPPNVQLYKYVTGGFVELRLSFESILGYEFQLDSFAICKPCWSLVQLFQDFRTQCQRANGLVERIGHGLKGEGDNGWFGEENLATIEGIQKVVQDQLAQIERVDAKAEDVRKIKTESVEVEVEQCTGVTREEPKAAESSQQLGQNKDVPAPAFHMVEIKVEHHDEVDSEECDEASKSAAEPKDEGPEKLEQTTQPSPHLPVESAKEDKEMEVEPSDEGNPECNEPSVLVECVKCSRKFDKSKSMKLHSMSCDGTLPSRLLTCELCKASFLDRRLLSTHMNKHEGKTPFPCRKLCKASFISAQIRNRHELTCCNDRRKCTLCEEVLPDQMRLFAHYRLAHPGELRYPCPTCHKRFKRRDALASHERRLHSESRPKTEACQICGKMFAELNDLKGHVKLMHENPGGARAKPAQCEVCGKRCSKQNSLNIHMAAAHPELTTEANLDAYRRRCVQNMERKRRKKMVEQG</sequence>
<feature type="region of interest" description="Disordered" evidence="6">
    <location>
        <begin position="187"/>
        <end position="245"/>
    </location>
</feature>
<accession>A0A8D8IS32</accession>
<dbReference type="PANTHER" id="PTHR24379">
    <property type="entry name" value="KRAB AND ZINC FINGER DOMAIN-CONTAINING"/>
    <property type="match status" value="1"/>
</dbReference>
<feature type="domain" description="C2H2-type" evidence="7">
    <location>
        <begin position="369"/>
        <end position="397"/>
    </location>
</feature>
<keyword evidence="2" id="KW-0677">Repeat</keyword>
<feature type="region of interest" description="Disordered" evidence="6">
    <location>
        <begin position="147"/>
        <end position="172"/>
    </location>
</feature>
<dbReference type="SUPFAM" id="SSF57667">
    <property type="entry name" value="beta-beta-alpha zinc fingers"/>
    <property type="match status" value="3"/>
</dbReference>
<evidence type="ECO:0000256" key="2">
    <source>
        <dbReference type="ARBA" id="ARBA00022737"/>
    </source>
</evidence>
<dbReference type="Gene3D" id="3.30.160.60">
    <property type="entry name" value="Classic Zinc Finger"/>
    <property type="match status" value="3"/>
</dbReference>
<feature type="domain" description="C2H2-type" evidence="7">
    <location>
        <begin position="340"/>
        <end position="368"/>
    </location>
</feature>
<evidence type="ECO:0000259" key="7">
    <source>
        <dbReference type="PROSITE" id="PS50157"/>
    </source>
</evidence>
<evidence type="ECO:0000256" key="1">
    <source>
        <dbReference type="ARBA" id="ARBA00022723"/>
    </source>
</evidence>
<dbReference type="InterPro" id="IPR012934">
    <property type="entry name" value="Znf_AD"/>
</dbReference>
<organism evidence="8">
    <name type="scientific">Culex pipiens</name>
    <name type="common">House mosquito</name>
    <dbReference type="NCBI Taxonomy" id="7175"/>
    <lineage>
        <taxon>Eukaryota</taxon>
        <taxon>Metazoa</taxon>
        <taxon>Ecdysozoa</taxon>
        <taxon>Arthropoda</taxon>
        <taxon>Hexapoda</taxon>
        <taxon>Insecta</taxon>
        <taxon>Pterygota</taxon>
        <taxon>Neoptera</taxon>
        <taxon>Endopterygota</taxon>
        <taxon>Diptera</taxon>
        <taxon>Nematocera</taxon>
        <taxon>Culicoidea</taxon>
        <taxon>Culicidae</taxon>
        <taxon>Culicinae</taxon>
        <taxon>Culicini</taxon>
        <taxon>Culex</taxon>
        <taxon>Culex</taxon>
    </lineage>
</organism>
<keyword evidence="4" id="KW-0862">Zinc</keyword>
<proteinExistence type="predicted"/>
<dbReference type="Pfam" id="PF00096">
    <property type="entry name" value="zf-C2H2"/>
    <property type="match status" value="2"/>
</dbReference>
<dbReference type="EMBL" id="HBUE01151548">
    <property type="protein sequence ID" value="CAG6505528.1"/>
    <property type="molecule type" value="Transcribed_RNA"/>
</dbReference>
<dbReference type="PROSITE" id="PS50157">
    <property type="entry name" value="ZINC_FINGER_C2H2_2"/>
    <property type="match status" value="4"/>
</dbReference>
<feature type="compositionally biased region" description="Basic and acidic residues" evidence="6">
    <location>
        <begin position="197"/>
        <end position="214"/>
    </location>
</feature>
<evidence type="ECO:0000313" key="8">
    <source>
        <dbReference type="EMBL" id="CAG6556827.1"/>
    </source>
</evidence>
<dbReference type="InterPro" id="IPR013087">
    <property type="entry name" value="Znf_C2H2_type"/>
</dbReference>
<evidence type="ECO:0000256" key="4">
    <source>
        <dbReference type="ARBA" id="ARBA00022833"/>
    </source>
</evidence>
<evidence type="ECO:0000256" key="5">
    <source>
        <dbReference type="PROSITE-ProRule" id="PRU00042"/>
    </source>
</evidence>
<dbReference type="Pfam" id="PF07776">
    <property type="entry name" value="zf-AD"/>
    <property type="match status" value="1"/>
</dbReference>
<feature type="domain" description="C2H2-type" evidence="7">
    <location>
        <begin position="284"/>
        <end position="311"/>
    </location>
</feature>
<keyword evidence="3 5" id="KW-0863">Zinc-finger</keyword>
<dbReference type="EMBL" id="HBUE01256549">
    <property type="protein sequence ID" value="CAG6556827.1"/>
    <property type="molecule type" value="Transcribed_RNA"/>
</dbReference>
<dbReference type="AlphaFoldDB" id="A0A8D8IS32"/>